<sequence>MIYEFEGQVPEISRKAYVFDNATVIGNVHIGDYVWIGPGAVLRGDYGEISIGAYSAIEDNCVIHARPGEKTTIGEHVTIGHLSVIHTGTIDDYAVIGMNSTVSDFATVGKWAAIGEGAVVKSKSKIPDRSIAVGVPAKVVGEVSEEYMKTWEKYKENYNSFCKRYLENLKVVKK</sequence>
<evidence type="ECO:0000313" key="3">
    <source>
        <dbReference type="Proteomes" id="UP000192050"/>
    </source>
</evidence>
<evidence type="ECO:0000313" key="1">
    <source>
        <dbReference type="EMBL" id="ARD85076.1"/>
    </source>
</evidence>
<keyword evidence="3" id="KW-1185">Reference proteome</keyword>
<dbReference type="STRING" id="74969.FAD_1203"/>
<dbReference type="SUPFAM" id="SSF51161">
    <property type="entry name" value="Trimeric LpxA-like enzymes"/>
    <property type="match status" value="1"/>
</dbReference>
<accession>A0A1V0N4P7</accession>
<organism evidence="1 3">
    <name type="scientific">Ferroplasma acidiphilum</name>
    <dbReference type="NCBI Taxonomy" id="74969"/>
    <lineage>
        <taxon>Archaea</taxon>
        <taxon>Methanobacteriati</taxon>
        <taxon>Thermoplasmatota</taxon>
        <taxon>Thermoplasmata</taxon>
        <taxon>Thermoplasmatales</taxon>
        <taxon>Ferroplasmaceae</taxon>
        <taxon>Ferroplasma</taxon>
    </lineage>
</organism>
<dbReference type="EMBL" id="CP015363">
    <property type="protein sequence ID" value="ARD85076.1"/>
    <property type="molecule type" value="Genomic_DNA"/>
</dbReference>
<dbReference type="PANTHER" id="PTHR13061">
    <property type="entry name" value="DYNACTIN SUBUNIT P25"/>
    <property type="match status" value="1"/>
</dbReference>
<dbReference type="CDD" id="cd04645">
    <property type="entry name" value="LbH_gamma_CA_like"/>
    <property type="match status" value="1"/>
</dbReference>
<proteinExistence type="predicted"/>
<dbReference type="KEGG" id="fai:FAD_1203"/>
<dbReference type="Gene3D" id="2.160.10.10">
    <property type="entry name" value="Hexapeptide repeat proteins"/>
    <property type="match status" value="1"/>
</dbReference>
<evidence type="ECO:0000313" key="4">
    <source>
        <dbReference type="Proteomes" id="UP000546917"/>
    </source>
</evidence>
<reference evidence="1 3" key="1">
    <citation type="submission" date="2011-10" db="EMBL/GenBank/DDBJ databases">
        <title>Metabolic and evolutionary patterns in the extreme acidophile Ferroplasma acidiphilum.</title>
        <authorList>
            <person name="Golyshina O.V."/>
            <person name="Kozyavkin S.A."/>
            <person name="Tatusov R.L."/>
            <person name="Slesarev A.I."/>
            <person name="Golyshin P.N."/>
        </authorList>
    </citation>
    <scope>NUCLEOTIDE SEQUENCE [LARGE SCALE GENOMIC DNA]</scope>
    <source>
        <strain evidence="1">Berkeley</strain>
        <strain evidence="3">Y</strain>
    </source>
</reference>
<protein>
    <submittedName>
        <fullName evidence="1">Acetyltransferase</fullName>
    </submittedName>
    <submittedName>
        <fullName evidence="2">Gamma carbonic anhydrase family protein</fullName>
    </submittedName>
</protein>
<dbReference type="Proteomes" id="UP000546917">
    <property type="component" value="Unassembled WGS sequence"/>
</dbReference>
<name>A0A1V0N4P7_9ARCH</name>
<dbReference type="RefSeq" id="WP_081142589.1">
    <property type="nucleotide sequence ID" value="NZ_CP015363.1"/>
</dbReference>
<dbReference type="GO" id="GO:0016740">
    <property type="term" value="F:transferase activity"/>
    <property type="evidence" value="ECO:0007669"/>
    <property type="project" value="UniProtKB-KW"/>
</dbReference>
<dbReference type="Proteomes" id="UP000192050">
    <property type="component" value="Chromosome"/>
</dbReference>
<evidence type="ECO:0000313" key="2">
    <source>
        <dbReference type="EMBL" id="NOL60429.1"/>
    </source>
</evidence>
<dbReference type="AlphaFoldDB" id="A0A1V0N4P7"/>
<dbReference type="InterPro" id="IPR050484">
    <property type="entry name" value="Transf_Hexapept/Carb_Anhydrase"/>
</dbReference>
<dbReference type="EMBL" id="JABGBP010000215">
    <property type="protein sequence ID" value="NOL60429.1"/>
    <property type="molecule type" value="Genomic_DNA"/>
</dbReference>
<dbReference type="GeneID" id="84217798"/>
<reference evidence="2 4" key="2">
    <citation type="submission" date="2020-05" db="EMBL/GenBank/DDBJ databases">
        <authorList>
            <person name="Zhang R."/>
        </authorList>
    </citation>
    <scope>NUCLEOTIDE SEQUENCE [LARGE SCALE GENOMIC DNA]</scope>
    <source>
        <strain evidence="2 4">DSM 28986</strain>
    </source>
</reference>
<keyword evidence="1" id="KW-0808">Transferase</keyword>
<gene>
    <name evidence="1" type="ORF">FAD_1203</name>
    <name evidence="2" type="ORF">HLB00_06230</name>
</gene>
<dbReference type="InterPro" id="IPR047324">
    <property type="entry name" value="LbH_gamma_CA-like"/>
</dbReference>
<dbReference type="PANTHER" id="PTHR13061:SF29">
    <property type="entry name" value="GAMMA CARBONIC ANHYDRASE-LIKE 1, MITOCHONDRIAL-RELATED"/>
    <property type="match status" value="1"/>
</dbReference>
<dbReference type="InterPro" id="IPR011004">
    <property type="entry name" value="Trimer_LpxA-like_sf"/>
</dbReference>
<dbReference type="OrthoDB" id="10940at2157"/>